<reference evidence="1" key="1">
    <citation type="submission" date="2012-09" db="EMBL/GenBank/DDBJ databases">
        <authorList>
            <person name="Martin A.A."/>
        </authorList>
    </citation>
    <scope>NUCLEOTIDE SEQUENCE</scope>
</reference>
<dbReference type="WBParaSite" id="ACAC_0001232101-mRNA-1">
    <property type="protein sequence ID" value="ACAC_0001232101-mRNA-1"/>
    <property type="gene ID" value="ACAC_0001232101"/>
</dbReference>
<name>A0A0K0DL72_ANGCA</name>
<reference evidence="2" key="2">
    <citation type="submission" date="2017-02" db="UniProtKB">
        <authorList>
            <consortium name="WormBaseParasite"/>
        </authorList>
    </citation>
    <scope>IDENTIFICATION</scope>
</reference>
<evidence type="ECO:0000313" key="1">
    <source>
        <dbReference type="Proteomes" id="UP000035642"/>
    </source>
</evidence>
<sequence>MELKIDGWLLHHLCFAEDIALITPNISEAERMFADFDKACRKIALRLNLTRMMSLMKGMASYASFTLNGANNSECSSYVYVDWKTNMMSNLAPELSGRKRVAYTIIEDVVRKTKNIRLQTNLFDLTCFLR</sequence>
<accession>A0A0K0DL72</accession>
<keyword evidence="1" id="KW-1185">Reference proteome</keyword>
<evidence type="ECO:0000313" key="2">
    <source>
        <dbReference type="WBParaSite" id="ACAC_0001232101-mRNA-1"/>
    </source>
</evidence>
<dbReference type="AlphaFoldDB" id="A0A0K0DL72"/>
<protein>
    <submittedName>
        <fullName evidence="2">Reverse transcriptase domain-containing protein</fullName>
    </submittedName>
</protein>
<organism evidence="1 2">
    <name type="scientific">Angiostrongylus cantonensis</name>
    <name type="common">Rat lungworm</name>
    <dbReference type="NCBI Taxonomy" id="6313"/>
    <lineage>
        <taxon>Eukaryota</taxon>
        <taxon>Metazoa</taxon>
        <taxon>Ecdysozoa</taxon>
        <taxon>Nematoda</taxon>
        <taxon>Chromadorea</taxon>
        <taxon>Rhabditida</taxon>
        <taxon>Rhabditina</taxon>
        <taxon>Rhabditomorpha</taxon>
        <taxon>Strongyloidea</taxon>
        <taxon>Metastrongylidae</taxon>
        <taxon>Angiostrongylus</taxon>
    </lineage>
</organism>
<proteinExistence type="predicted"/>
<dbReference type="Proteomes" id="UP000035642">
    <property type="component" value="Unassembled WGS sequence"/>
</dbReference>